<accession>A0AAN6DQG6</accession>
<dbReference type="AlphaFoldDB" id="A0AAN6DQG6"/>
<keyword evidence="8" id="KW-1185">Reference proteome</keyword>
<dbReference type="InterPro" id="IPR036188">
    <property type="entry name" value="FAD/NAD-bd_sf"/>
</dbReference>
<gene>
    <name evidence="7" type="ORF">EDD36DRAFT_477418</name>
</gene>
<dbReference type="Pfam" id="PF01266">
    <property type="entry name" value="DAO"/>
    <property type="match status" value="1"/>
</dbReference>
<evidence type="ECO:0000313" key="8">
    <source>
        <dbReference type="Proteomes" id="UP001203852"/>
    </source>
</evidence>
<name>A0AAN6DQG6_9EURO</name>
<dbReference type="PANTHER" id="PTHR10961">
    <property type="entry name" value="PEROXISOMAL SARCOSINE OXIDASE"/>
    <property type="match status" value="1"/>
</dbReference>
<dbReference type="Gene3D" id="3.50.50.60">
    <property type="entry name" value="FAD/NAD(P)-binding domain"/>
    <property type="match status" value="3"/>
</dbReference>
<evidence type="ECO:0000256" key="1">
    <source>
        <dbReference type="ARBA" id="ARBA00001974"/>
    </source>
</evidence>
<sequence>MCWDYWGVSITAAVVMGKSIVIIGGGAFGISTAWHLSQSLGEGRKYSSICVLDRFPPPSQAAAASDINKMIRTQYSDPVYVDLAMSAMKAWTDPTSIFNKHFHQSGWLLCASGSSVPFIEESAHNALRKGVRDVRFIKTAEVRSIWPVFTGSMKDWKILSDPAAGWAASNNILLEMAEESAARGVSFISGNAGHVQSLLLNESCTGVRTVDGTIYHADHVVLAAGANTASLIDMEGQHCALGHTVCFIKLRPEEVERYQQMTLIANIEEVPGVSLPRYREDNPRDDVPDEIQRRLRGWVREVMPELAERPWSETRICWDTETANEDFVICRHPRQKGLIITTGGSGHAFKFLPTLGTFVSQVLEGTLPRVLEEKWQWGSSTSVTNKHKAKPMFAAPIQELSDLPGWQSCSAKL</sequence>
<dbReference type="InterPro" id="IPR045170">
    <property type="entry name" value="MTOX"/>
</dbReference>
<dbReference type="SUPFAM" id="SSF51905">
    <property type="entry name" value="FAD/NAD(P)-binding domain"/>
    <property type="match status" value="1"/>
</dbReference>
<feature type="domain" description="FAD dependent oxidoreductase" evidence="6">
    <location>
        <begin position="20"/>
        <end position="359"/>
    </location>
</feature>
<keyword evidence="3" id="KW-0285">Flavoprotein</keyword>
<evidence type="ECO:0000256" key="3">
    <source>
        <dbReference type="ARBA" id="ARBA00022630"/>
    </source>
</evidence>
<dbReference type="EMBL" id="MU404359">
    <property type="protein sequence ID" value="KAI1609747.1"/>
    <property type="molecule type" value="Genomic_DNA"/>
</dbReference>
<keyword evidence="4" id="KW-0274">FAD</keyword>
<protein>
    <submittedName>
        <fullName evidence="7">Sarcosine oxidase</fullName>
    </submittedName>
</protein>
<evidence type="ECO:0000256" key="2">
    <source>
        <dbReference type="ARBA" id="ARBA00010989"/>
    </source>
</evidence>
<evidence type="ECO:0000259" key="6">
    <source>
        <dbReference type="Pfam" id="PF01266"/>
    </source>
</evidence>
<dbReference type="GO" id="GO:0051698">
    <property type="term" value="F:saccharopine oxidase activity"/>
    <property type="evidence" value="ECO:0007669"/>
    <property type="project" value="TreeGrafter"/>
</dbReference>
<dbReference type="GO" id="GO:0050660">
    <property type="term" value="F:flavin adenine dinucleotide binding"/>
    <property type="evidence" value="ECO:0007669"/>
    <property type="project" value="InterPro"/>
</dbReference>
<dbReference type="InterPro" id="IPR006076">
    <property type="entry name" value="FAD-dep_OxRdtase"/>
</dbReference>
<reference evidence="7" key="1">
    <citation type="journal article" date="2022" name="bioRxiv">
        <title>Deciphering the potential niche of two novel black yeast fungi from a biological soil crust based on their genomes, phenotypes, and melanin regulation.</title>
        <authorList>
            <consortium name="DOE Joint Genome Institute"/>
            <person name="Carr E.C."/>
            <person name="Barton Q."/>
            <person name="Grambo S."/>
            <person name="Sullivan M."/>
            <person name="Renfro C.M."/>
            <person name="Kuo A."/>
            <person name="Pangilinan J."/>
            <person name="Lipzen A."/>
            <person name="Keymanesh K."/>
            <person name="Savage E."/>
            <person name="Barry K."/>
            <person name="Grigoriev I.V."/>
            <person name="Riekhof W.R."/>
            <person name="Harris S.S."/>
        </authorList>
    </citation>
    <scope>NUCLEOTIDE SEQUENCE</scope>
    <source>
        <strain evidence="7">JF 03-4F</strain>
    </source>
</reference>
<dbReference type="Proteomes" id="UP001203852">
    <property type="component" value="Unassembled WGS sequence"/>
</dbReference>
<proteinExistence type="inferred from homology"/>
<evidence type="ECO:0000256" key="5">
    <source>
        <dbReference type="ARBA" id="ARBA00023002"/>
    </source>
</evidence>
<comment type="caution">
    <text evidence="7">The sequence shown here is derived from an EMBL/GenBank/DDBJ whole genome shotgun (WGS) entry which is preliminary data.</text>
</comment>
<evidence type="ECO:0000313" key="7">
    <source>
        <dbReference type="EMBL" id="KAI1609747.1"/>
    </source>
</evidence>
<comment type="similarity">
    <text evidence="2">Belongs to the MSOX/MTOX family.</text>
</comment>
<comment type="cofactor">
    <cofactor evidence="1">
        <name>FAD</name>
        <dbReference type="ChEBI" id="CHEBI:57692"/>
    </cofactor>
</comment>
<dbReference type="GO" id="GO:0008115">
    <property type="term" value="F:sarcosine oxidase activity"/>
    <property type="evidence" value="ECO:0007669"/>
    <property type="project" value="TreeGrafter"/>
</dbReference>
<dbReference type="PANTHER" id="PTHR10961:SF26">
    <property type="entry name" value="L-SACCHAROPINE OXIDASE"/>
    <property type="match status" value="1"/>
</dbReference>
<keyword evidence="5" id="KW-0560">Oxidoreductase</keyword>
<organism evidence="7 8">
    <name type="scientific">Exophiala viscosa</name>
    <dbReference type="NCBI Taxonomy" id="2486360"/>
    <lineage>
        <taxon>Eukaryota</taxon>
        <taxon>Fungi</taxon>
        <taxon>Dikarya</taxon>
        <taxon>Ascomycota</taxon>
        <taxon>Pezizomycotina</taxon>
        <taxon>Eurotiomycetes</taxon>
        <taxon>Chaetothyriomycetidae</taxon>
        <taxon>Chaetothyriales</taxon>
        <taxon>Herpotrichiellaceae</taxon>
        <taxon>Exophiala</taxon>
    </lineage>
</organism>
<evidence type="ECO:0000256" key="4">
    <source>
        <dbReference type="ARBA" id="ARBA00022827"/>
    </source>
</evidence>